<dbReference type="SMART" id="SM00360">
    <property type="entry name" value="RRM"/>
    <property type="match status" value="1"/>
</dbReference>
<dbReference type="InterPro" id="IPR012677">
    <property type="entry name" value="Nucleotide-bd_a/b_plait_sf"/>
</dbReference>
<dbReference type="CDD" id="cd00590">
    <property type="entry name" value="RRM_SF"/>
    <property type="match status" value="1"/>
</dbReference>
<dbReference type="InterPro" id="IPR035979">
    <property type="entry name" value="RBD_domain_sf"/>
</dbReference>
<evidence type="ECO:0000259" key="4">
    <source>
        <dbReference type="PROSITE" id="PS50102"/>
    </source>
</evidence>
<dbReference type="PROSITE" id="PS50102">
    <property type="entry name" value="RRM"/>
    <property type="match status" value="1"/>
</dbReference>
<dbReference type="InterPro" id="IPR000504">
    <property type="entry name" value="RRM_dom"/>
</dbReference>
<proteinExistence type="predicted"/>
<organism evidence="5 6">
    <name type="scientific">Steinernema carpocapsae</name>
    <name type="common">Entomopathogenic nematode</name>
    <dbReference type="NCBI Taxonomy" id="34508"/>
    <lineage>
        <taxon>Eukaryota</taxon>
        <taxon>Metazoa</taxon>
        <taxon>Ecdysozoa</taxon>
        <taxon>Nematoda</taxon>
        <taxon>Chromadorea</taxon>
        <taxon>Rhabditida</taxon>
        <taxon>Tylenchina</taxon>
        <taxon>Panagrolaimomorpha</taxon>
        <taxon>Strongyloidoidea</taxon>
        <taxon>Steinernematidae</taxon>
        <taxon>Steinernema</taxon>
    </lineage>
</organism>
<dbReference type="EMBL" id="AZBU02000004">
    <property type="protein sequence ID" value="TKR82872.1"/>
    <property type="molecule type" value="Genomic_DNA"/>
</dbReference>
<reference evidence="5 6" key="1">
    <citation type="journal article" date="2015" name="Genome Biol.">
        <title>Comparative genomics of Steinernema reveals deeply conserved gene regulatory networks.</title>
        <authorList>
            <person name="Dillman A.R."/>
            <person name="Macchietto M."/>
            <person name="Porter C.F."/>
            <person name="Rogers A."/>
            <person name="Williams B."/>
            <person name="Antoshechkin I."/>
            <person name="Lee M.M."/>
            <person name="Goodwin Z."/>
            <person name="Lu X."/>
            <person name="Lewis E.E."/>
            <person name="Goodrich-Blair H."/>
            <person name="Stock S.P."/>
            <person name="Adams B.J."/>
            <person name="Sternberg P.W."/>
            <person name="Mortazavi A."/>
        </authorList>
    </citation>
    <scope>NUCLEOTIDE SEQUENCE [LARGE SCALE GENOMIC DNA]</scope>
    <source>
        <strain evidence="5 6">ALL</strain>
    </source>
</reference>
<evidence type="ECO:0000256" key="3">
    <source>
        <dbReference type="SAM" id="MobiDB-lite"/>
    </source>
</evidence>
<dbReference type="PANTHER" id="PTHR48024">
    <property type="entry name" value="GEO13361P1-RELATED"/>
    <property type="match status" value="1"/>
</dbReference>
<keyword evidence="6" id="KW-1185">Reference proteome</keyword>
<dbReference type="AlphaFoldDB" id="A0A4U5NJ70"/>
<dbReference type="SUPFAM" id="SSF54928">
    <property type="entry name" value="RNA-binding domain, RBD"/>
    <property type="match status" value="1"/>
</dbReference>
<sequence>MHNCAYNQAPTPADHTMPPLSSYLAPNQPKPKYKIYKERKHALPIHLQRNATIHVGKLTPAVTAYDLTDYFSKYGGVVRATILTYYGFVTFQNRESRDQALADWKHVVNGCQFLAHKAKNVEHNRLPADHRASLGLKHPLDRNSEDQFEFPDRVVSRKRPPSGFKHTSASYGFHQYAYLSDAPEKEENSEVSRKRRINEGDWNKDKIDLNNDGYVSLKAPYPPTRKYPKWEF</sequence>
<feature type="region of interest" description="Disordered" evidence="3">
    <location>
        <begin position="1"/>
        <end position="21"/>
    </location>
</feature>
<evidence type="ECO:0000256" key="1">
    <source>
        <dbReference type="ARBA" id="ARBA00022884"/>
    </source>
</evidence>
<evidence type="ECO:0000313" key="5">
    <source>
        <dbReference type="EMBL" id="TKR82872.1"/>
    </source>
</evidence>
<dbReference type="Gene3D" id="3.30.70.330">
    <property type="match status" value="1"/>
</dbReference>
<evidence type="ECO:0000256" key="2">
    <source>
        <dbReference type="PROSITE-ProRule" id="PRU00176"/>
    </source>
</evidence>
<protein>
    <recommendedName>
        <fullName evidence="4">RRM domain-containing protein</fullName>
    </recommendedName>
</protein>
<dbReference type="GO" id="GO:0003723">
    <property type="term" value="F:RNA binding"/>
    <property type="evidence" value="ECO:0007669"/>
    <property type="project" value="UniProtKB-UniRule"/>
</dbReference>
<feature type="domain" description="RRM" evidence="4">
    <location>
        <begin position="51"/>
        <end position="126"/>
    </location>
</feature>
<name>A0A4U5NJ70_STECR</name>
<accession>A0A4U5NJ70</accession>
<dbReference type="Pfam" id="PF00076">
    <property type="entry name" value="RRM_1"/>
    <property type="match status" value="1"/>
</dbReference>
<dbReference type="InterPro" id="IPR050886">
    <property type="entry name" value="RNA-binding_reg"/>
</dbReference>
<feature type="region of interest" description="Disordered" evidence="3">
    <location>
        <begin position="182"/>
        <end position="232"/>
    </location>
</feature>
<evidence type="ECO:0000313" key="6">
    <source>
        <dbReference type="Proteomes" id="UP000298663"/>
    </source>
</evidence>
<dbReference type="PANTHER" id="PTHR48024:SF56">
    <property type="entry name" value="HETEROGENEOUS NUCLEAR RIBONUCLEOPROTEIN A0"/>
    <property type="match status" value="1"/>
</dbReference>
<reference evidence="5 6" key="2">
    <citation type="journal article" date="2019" name="G3 (Bethesda)">
        <title>Hybrid Assembly of the Genome of the Entomopathogenic Nematode Steinernema carpocapsae Identifies the X-Chromosome.</title>
        <authorList>
            <person name="Serra L."/>
            <person name="Macchietto M."/>
            <person name="Macias-Munoz A."/>
            <person name="McGill C.J."/>
            <person name="Rodriguez I.M."/>
            <person name="Rodriguez B."/>
            <person name="Murad R."/>
            <person name="Mortazavi A."/>
        </authorList>
    </citation>
    <scope>NUCLEOTIDE SEQUENCE [LARGE SCALE GENOMIC DNA]</scope>
    <source>
        <strain evidence="5 6">ALL</strain>
    </source>
</reference>
<dbReference type="Proteomes" id="UP000298663">
    <property type="component" value="Unassembled WGS sequence"/>
</dbReference>
<gene>
    <name evidence="5" type="ORF">L596_016546</name>
</gene>
<feature type="compositionally biased region" description="Basic and acidic residues" evidence="3">
    <location>
        <begin position="182"/>
        <end position="209"/>
    </location>
</feature>
<keyword evidence="1 2" id="KW-0694">RNA-binding</keyword>
<comment type="caution">
    <text evidence="5">The sequence shown here is derived from an EMBL/GenBank/DDBJ whole genome shotgun (WGS) entry which is preliminary data.</text>
</comment>
<feature type="compositionally biased region" description="Polar residues" evidence="3">
    <location>
        <begin position="1"/>
        <end position="10"/>
    </location>
</feature>